<keyword evidence="1" id="KW-1133">Transmembrane helix</keyword>
<dbReference type="EMBL" id="PEXV01000122">
    <property type="protein sequence ID" value="PIS41323.1"/>
    <property type="molecule type" value="Genomic_DNA"/>
</dbReference>
<organism evidence="2 3">
    <name type="scientific">Candidatus Kerfeldbacteria bacterium CG08_land_8_20_14_0_20_42_7</name>
    <dbReference type="NCBI Taxonomy" id="2014245"/>
    <lineage>
        <taxon>Bacteria</taxon>
        <taxon>Candidatus Kerfeldiibacteriota</taxon>
    </lineage>
</organism>
<evidence type="ECO:0000313" key="3">
    <source>
        <dbReference type="Proteomes" id="UP000228711"/>
    </source>
</evidence>
<evidence type="ECO:0000256" key="1">
    <source>
        <dbReference type="SAM" id="Phobius"/>
    </source>
</evidence>
<sequence length="327" mass="36389">MHMTKKLQLIIACFAGLIIIFFIGRTLVQNDVGEQTEDSYIKNTNGILHTVALDDILSGGPEENDISPLTNPQFISIEAGNTILSDTDLGVSFEYGGVKRFYPLRILGWHQVVNDTLADLHICVTYSPLTNSAAIFRSYVDGQQTFFTNSGKLWDSNIVLIDNKTRSEWSQIKAEAIVGPQSGEILEMLPTSMTTFGQWKTEHLDGEILENPKDSLYDYTRDPNQAYYESDVLYFPTLKEDTRLSAKATILGVKIGDSAKAYPIEAIEEKDSISDSINGTKITISHASDGVIHVATSSNNETTEFPAMQIYWFAWVGAYPDTLLYTN</sequence>
<dbReference type="AlphaFoldDB" id="A0A2H0YUB2"/>
<keyword evidence="1" id="KW-0472">Membrane</keyword>
<comment type="caution">
    <text evidence="2">The sequence shown here is derived from an EMBL/GenBank/DDBJ whole genome shotgun (WGS) entry which is preliminary data.</text>
</comment>
<dbReference type="Proteomes" id="UP000228711">
    <property type="component" value="Unassembled WGS sequence"/>
</dbReference>
<feature type="transmembrane region" description="Helical" evidence="1">
    <location>
        <begin position="7"/>
        <end position="28"/>
    </location>
</feature>
<gene>
    <name evidence="2" type="ORF">COT25_03730</name>
</gene>
<dbReference type="Pfam" id="PF11376">
    <property type="entry name" value="DUF3179"/>
    <property type="match status" value="1"/>
</dbReference>
<reference evidence="3" key="1">
    <citation type="submission" date="2017-09" db="EMBL/GenBank/DDBJ databases">
        <title>Depth-based differentiation of microbial function through sediment-hosted aquifers and enrichment of novel symbionts in the deep terrestrial subsurface.</title>
        <authorList>
            <person name="Probst A.J."/>
            <person name="Ladd B."/>
            <person name="Jarett J.K."/>
            <person name="Geller-Mcgrath D.E."/>
            <person name="Sieber C.M.K."/>
            <person name="Emerson J.B."/>
            <person name="Anantharaman K."/>
            <person name="Thomas B.C."/>
            <person name="Malmstrom R."/>
            <person name="Stieglmeier M."/>
            <person name="Klingl A."/>
            <person name="Woyke T."/>
            <person name="Ryan C.M."/>
            <person name="Banfield J.F."/>
        </authorList>
    </citation>
    <scope>NUCLEOTIDE SEQUENCE [LARGE SCALE GENOMIC DNA]</scope>
</reference>
<keyword evidence="1" id="KW-0812">Transmembrane</keyword>
<accession>A0A2H0YUB2</accession>
<protein>
    <recommendedName>
        <fullName evidence="4">DUF3179 domain-containing protein</fullName>
    </recommendedName>
</protein>
<evidence type="ECO:0008006" key="4">
    <source>
        <dbReference type="Google" id="ProtNLM"/>
    </source>
</evidence>
<evidence type="ECO:0000313" key="2">
    <source>
        <dbReference type="EMBL" id="PIS41323.1"/>
    </source>
</evidence>
<name>A0A2H0YUB2_9BACT</name>
<proteinExistence type="predicted"/>
<dbReference type="InterPro" id="IPR021516">
    <property type="entry name" value="DUF3179"/>
</dbReference>